<proteinExistence type="predicted"/>
<organism evidence="2 3">
    <name type="scientific">Flavobacterium rivulicola</name>
    <dbReference type="NCBI Taxonomy" id="2732161"/>
    <lineage>
        <taxon>Bacteria</taxon>
        <taxon>Pseudomonadati</taxon>
        <taxon>Bacteroidota</taxon>
        <taxon>Flavobacteriia</taxon>
        <taxon>Flavobacteriales</taxon>
        <taxon>Flavobacteriaceae</taxon>
        <taxon>Flavobacterium</taxon>
    </lineage>
</organism>
<name>A0A7Y3R827_9FLAO</name>
<comment type="caution">
    <text evidence="2">The sequence shown here is derived from an EMBL/GenBank/DDBJ whole genome shotgun (WGS) entry which is preliminary data.</text>
</comment>
<feature type="signal peptide" evidence="1">
    <location>
        <begin position="1"/>
        <end position="20"/>
    </location>
</feature>
<protein>
    <submittedName>
        <fullName evidence="2">Uncharacterized protein</fullName>
    </submittedName>
</protein>
<keyword evidence="1" id="KW-0732">Signal</keyword>
<feature type="chain" id="PRO_5030805154" evidence="1">
    <location>
        <begin position="21"/>
        <end position="70"/>
    </location>
</feature>
<evidence type="ECO:0000313" key="2">
    <source>
        <dbReference type="EMBL" id="NNT71668.1"/>
    </source>
</evidence>
<keyword evidence="3" id="KW-1185">Reference proteome</keyword>
<dbReference type="EMBL" id="JABEVX010000002">
    <property type="protein sequence ID" value="NNT71668.1"/>
    <property type="molecule type" value="Genomic_DNA"/>
</dbReference>
<sequence length="70" mass="7875">MKKAVLLLVFVTLTSFNGIADNVYICNSKGAKKYHLKEFCRGLSACKHEVIKVTLKEAKERGLDLCGWED</sequence>
<dbReference type="Proteomes" id="UP000536509">
    <property type="component" value="Unassembled WGS sequence"/>
</dbReference>
<evidence type="ECO:0000256" key="1">
    <source>
        <dbReference type="SAM" id="SignalP"/>
    </source>
</evidence>
<gene>
    <name evidence="2" type="ORF">HKT18_05495</name>
</gene>
<evidence type="ECO:0000313" key="3">
    <source>
        <dbReference type="Proteomes" id="UP000536509"/>
    </source>
</evidence>
<dbReference type="RefSeq" id="WP_171221850.1">
    <property type="nucleotide sequence ID" value="NZ_CP121446.1"/>
</dbReference>
<accession>A0A7Y3R827</accession>
<reference evidence="2 3" key="1">
    <citation type="submission" date="2020-05" db="EMBL/GenBank/DDBJ databases">
        <title>Draft genome of Flavobacterium sp. IMCC34852.</title>
        <authorList>
            <person name="Song J."/>
            <person name="Cho J.-C."/>
        </authorList>
    </citation>
    <scope>NUCLEOTIDE SEQUENCE [LARGE SCALE GENOMIC DNA]</scope>
    <source>
        <strain evidence="2 3">IMCC34852</strain>
    </source>
</reference>
<dbReference type="AlphaFoldDB" id="A0A7Y3R827"/>